<feature type="coiled-coil region" evidence="1">
    <location>
        <begin position="53"/>
        <end position="80"/>
    </location>
</feature>
<sequence length="256" mass="29224">MAARNDGYSMKLNLISKFNNILQGQPLRAICLTLQNVVDRAEPEEISRYGQLTKSLLKQITELQGELDKEQEMFENEAKQRIKENLWITKTRLSIEIARMVFEKLRPVQNSFDVIRNHLGKISSECCSLHGETPFFGFGLLDSSFSCIRSEIDNFERSLDVFNSFVDYTSPTLYESCSNFASQMDVLVTQQDIKLICDHLADAISNQHYDGIIQYGKKAKTLYSDFSALKTFIGREMNKLKLEHVVSPNAKLNADS</sequence>
<dbReference type="STRING" id="6239.Y82E9BR.21.1"/>
<dbReference type="EMBL" id="BX284603">
    <property type="protein sequence ID" value="CCD73052.1"/>
    <property type="molecule type" value="Genomic_DNA"/>
</dbReference>
<dbReference type="RefSeq" id="NP_001022964.1">
    <property type="nucleotide sequence ID" value="NM_001027793.4"/>
</dbReference>
<dbReference type="AGR" id="WB:WBGene00022353"/>
<dbReference type="UCSC" id="Y82E9BR.21">
    <property type="organism name" value="c. elegans"/>
</dbReference>
<dbReference type="InParanoid" id="Q7Z1Q6"/>
<accession>Q7Z1Q6</accession>
<gene>
    <name evidence="2 4" type="primary">pals-18</name>
    <name evidence="2" type="ORF">CELE_Y82E9BR.21</name>
    <name evidence="4" type="ORF">Y82E9BR.21</name>
</gene>
<dbReference type="KEGG" id="cel:CELE_Y82E9BR.21"/>
<proteinExistence type="predicted"/>
<dbReference type="GeneID" id="3565666"/>
<reference evidence="2 3" key="1">
    <citation type="journal article" date="1998" name="Science">
        <title>Genome sequence of the nematode C. elegans: a platform for investigating biology.</title>
        <authorList>
            <consortium name="The C. elegans sequencing consortium"/>
            <person name="Sulson J.E."/>
            <person name="Waterston R."/>
        </authorList>
    </citation>
    <scope>NUCLEOTIDE SEQUENCE [LARGE SCALE GENOMIC DNA]</scope>
    <source>
        <strain evidence="2 3">Bristol N2</strain>
    </source>
</reference>
<dbReference type="AlphaFoldDB" id="Q7Z1Q6"/>
<dbReference type="PaxDb" id="6239-Y82E9BR.21"/>
<dbReference type="Bgee" id="WBGene00022353">
    <property type="expression patterns" value="Expressed in larva and 3 other cell types or tissues"/>
</dbReference>
<organism evidence="2 3">
    <name type="scientific">Caenorhabditis elegans</name>
    <dbReference type="NCBI Taxonomy" id="6239"/>
    <lineage>
        <taxon>Eukaryota</taxon>
        <taxon>Metazoa</taxon>
        <taxon>Ecdysozoa</taxon>
        <taxon>Nematoda</taxon>
        <taxon>Chromadorea</taxon>
        <taxon>Rhabditida</taxon>
        <taxon>Rhabditina</taxon>
        <taxon>Rhabditomorpha</taxon>
        <taxon>Rhabditoidea</taxon>
        <taxon>Rhabditidae</taxon>
        <taxon>Peloderinae</taxon>
        <taxon>Caenorhabditis</taxon>
    </lineage>
</organism>
<evidence type="ECO:0000256" key="1">
    <source>
        <dbReference type="SAM" id="Coils"/>
    </source>
</evidence>
<dbReference type="HOGENOM" id="CLU_073418_0_0_1"/>
<dbReference type="PhylomeDB" id="Q7Z1Q6"/>
<name>Q7Z1Q6_CAEEL</name>
<evidence type="ECO:0000313" key="4">
    <source>
        <dbReference type="WormBase" id="Y82E9BR.21"/>
    </source>
</evidence>
<dbReference type="SMR" id="Q7Z1Q6"/>
<evidence type="ECO:0000313" key="2">
    <source>
        <dbReference type="EMBL" id="CCD73052.1"/>
    </source>
</evidence>
<protein>
    <submittedName>
        <fullName evidence="2">Protein containing ALS2cr12 (ALS2CR12) signature</fullName>
    </submittedName>
</protein>
<dbReference type="CTD" id="3565666"/>
<dbReference type="WormBase" id="Y82E9BR.21">
    <property type="protein sequence ID" value="CE38574"/>
    <property type="gene ID" value="WBGene00022353"/>
    <property type="gene designation" value="pals-18"/>
</dbReference>
<keyword evidence="1" id="KW-0175">Coiled coil</keyword>
<keyword evidence="3" id="KW-1185">Reference proteome</keyword>
<evidence type="ECO:0000313" key="3">
    <source>
        <dbReference type="Proteomes" id="UP000001940"/>
    </source>
</evidence>
<dbReference type="Proteomes" id="UP000001940">
    <property type="component" value="Chromosome III"/>
</dbReference>